<protein>
    <submittedName>
        <fullName evidence="1">Uncharacterized protein</fullName>
    </submittedName>
</protein>
<name>A0A8H3LYG9_9GLOM</name>
<evidence type="ECO:0000313" key="2">
    <source>
        <dbReference type="Proteomes" id="UP000615446"/>
    </source>
</evidence>
<evidence type="ECO:0000313" key="1">
    <source>
        <dbReference type="EMBL" id="GES94290.1"/>
    </source>
</evidence>
<dbReference type="Proteomes" id="UP000615446">
    <property type="component" value="Unassembled WGS sequence"/>
</dbReference>
<dbReference type="AlphaFoldDB" id="A0A8H3LYG9"/>
<organism evidence="1 2">
    <name type="scientific">Rhizophagus clarus</name>
    <dbReference type="NCBI Taxonomy" id="94130"/>
    <lineage>
        <taxon>Eukaryota</taxon>
        <taxon>Fungi</taxon>
        <taxon>Fungi incertae sedis</taxon>
        <taxon>Mucoromycota</taxon>
        <taxon>Glomeromycotina</taxon>
        <taxon>Glomeromycetes</taxon>
        <taxon>Glomerales</taxon>
        <taxon>Glomeraceae</taxon>
        <taxon>Rhizophagus</taxon>
    </lineage>
</organism>
<dbReference type="EMBL" id="BLAL01000234">
    <property type="protein sequence ID" value="GES94290.1"/>
    <property type="molecule type" value="Genomic_DNA"/>
</dbReference>
<reference evidence="1" key="1">
    <citation type="submission" date="2019-10" db="EMBL/GenBank/DDBJ databases">
        <title>Conservation and host-specific expression of non-tandemly repeated heterogenous ribosome RNA gene in arbuscular mycorrhizal fungi.</title>
        <authorList>
            <person name="Maeda T."/>
            <person name="Kobayashi Y."/>
            <person name="Nakagawa T."/>
            <person name="Ezawa T."/>
            <person name="Yamaguchi K."/>
            <person name="Bino T."/>
            <person name="Nishimoto Y."/>
            <person name="Shigenobu S."/>
            <person name="Kawaguchi M."/>
        </authorList>
    </citation>
    <scope>NUCLEOTIDE SEQUENCE</scope>
    <source>
        <strain evidence="1">HR1</strain>
    </source>
</reference>
<sequence>MELTSSQNITLNSEKYITFDVPGWGHTKVSINELMTAQDLYLFVGLDNVDICQVIYRIDNLVLEAYKDESIKFIYENCDDKVVQVIHILESIIENDSNNDRNIENNELWQLTKNLFFMALQELKFIIKELDVKTFCYDIWQDLKFLSEVLDLKGICSHVWRAIKYIFETFDYRAILDAVGRDFRILLEMINSKDICSGTWQDIKFLYNSINREQNKRRVYYYNSLKS</sequence>
<proteinExistence type="predicted"/>
<dbReference type="OrthoDB" id="2311035at2759"/>
<accession>A0A8H3LYG9</accession>
<gene>
    <name evidence="1" type="ORF">RCL2_002103200</name>
</gene>
<dbReference type="InterPro" id="IPR018247">
    <property type="entry name" value="EF_Hand_1_Ca_BS"/>
</dbReference>
<comment type="caution">
    <text evidence="1">The sequence shown here is derived from an EMBL/GenBank/DDBJ whole genome shotgun (WGS) entry which is preliminary data.</text>
</comment>
<dbReference type="PROSITE" id="PS00018">
    <property type="entry name" value="EF_HAND_1"/>
    <property type="match status" value="1"/>
</dbReference>